<accession>A0ABT3MPP1</accession>
<evidence type="ECO:0000256" key="1">
    <source>
        <dbReference type="SAM" id="MobiDB-lite"/>
    </source>
</evidence>
<comment type="caution">
    <text evidence="2">The sequence shown here is derived from an EMBL/GenBank/DDBJ whole genome shotgun (WGS) entry which is preliminary data.</text>
</comment>
<dbReference type="Proteomes" id="UP001209854">
    <property type="component" value="Unassembled WGS sequence"/>
</dbReference>
<dbReference type="RefSeq" id="WP_262566407.1">
    <property type="nucleotide sequence ID" value="NZ_JAPFCC010000001.1"/>
</dbReference>
<keyword evidence="3" id="KW-1185">Reference proteome</keyword>
<gene>
    <name evidence="2" type="ORF">NX722_01550</name>
</gene>
<feature type="compositionally biased region" description="Polar residues" evidence="1">
    <location>
        <begin position="645"/>
        <end position="660"/>
    </location>
</feature>
<sequence>MNKVKRFNILYLFVLVMYGFLDKAVAIPTNATTLSTTEQPASPSESPMDRLNRLCNFSVNMGRLDASNDAIVKVIADGMEKFFREHPDEEIRRCIIEVPEQKFNLDKRINGYNDSKSWHERFGTAFLLVGKAYGVNIRENEASCTIGSTFIAGEDKGVSSHIPKTWTNYFFVTDAITLDSGQKLIGIPIDVNKVALAEDYHISMARRISASFSCHWHSTDATFNQNTKRDNLIRLAGSGVVISGITNATSFSYRQSYSKLCYQYGHFGSRRLHRRTIYPDMVYSDMIKIDLQPMSFNYPEGYSLIKITNSNLFQINDAIVNMSLEENHQDIFSRWLDDRVFISFRNNTFSSCYASKNRVPKKDIDTPLKINLQYTDYSNNTRKTHVLDFQDNKFITDVREVLDLKVAPNSATLIKDNSLTSLGFSAGRTAGIIISGITKPELASLTSPGFQFENNDISGFMTSIALLGQLDLHLKSNKLLGKQQPFGRTDFQIYPIKLSGDNNNSYLKEIESPCEALEETSIEGGFIFSDGTPCPSGYISPSASTFTTTPMTSLAATSLIRSASRLQSITPGIQTTPVVTTSKVKLSSETNIAPAVSQTMENRITTTTSTPGSASTTSSNSMLVNSSPTPLTPSPSMPVMSTPSASGSAPTVSSNSMLVNSSPTPLTPSPSMPIMSTPSASGSALTVSSNSMLVNSSPTPLTPSPSMPVMSTPSASGSALTVSSNSMLVNSSPTPLPPSPSMPVMSTPSASGSAPTVSSNSMLVNSSPVPPTPSTPSITPSLDATWKNSSELVKKKTGTPTPP</sequence>
<feature type="compositionally biased region" description="Polar residues" evidence="1">
    <location>
        <begin position="680"/>
        <end position="695"/>
    </location>
</feature>
<feature type="region of interest" description="Disordered" evidence="1">
    <location>
        <begin position="596"/>
        <end position="803"/>
    </location>
</feature>
<feature type="compositionally biased region" description="Polar residues" evidence="1">
    <location>
        <begin position="715"/>
        <end position="730"/>
    </location>
</feature>
<organism evidence="2 3">
    <name type="scientific">Endozoicomonas gorgoniicola</name>
    <dbReference type="NCBI Taxonomy" id="1234144"/>
    <lineage>
        <taxon>Bacteria</taxon>
        <taxon>Pseudomonadati</taxon>
        <taxon>Pseudomonadota</taxon>
        <taxon>Gammaproteobacteria</taxon>
        <taxon>Oceanospirillales</taxon>
        <taxon>Endozoicomonadaceae</taxon>
        <taxon>Endozoicomonas</taxon>
    </lineage>
</organism>
<evidence type="ECO:0000313" key="2">
    <source>
        <dbReference type="EMBL" id="MCW7551346.1"/>
    </source>
</evidence>
<evidence type="ECO:0000313" key="3">
    <source>
        <dbReference type="Proteomes" id="UP001209854"/>
    </source>
</evidence>
<name>A0ABT3MPP1_9GAMM</name>
<reference evidence="2 3" key="1">
    <citation type="submission" date="2022-10" db="EMBL/GenBank/DDBJ databases">
        <title>High-quality genome sequences of two octocoral-associated bacteria, Endozoicomonas euniceicola EF212 and Endozoicomonas gorgoniicola PS125.</title>
        <authorList>
            <person name="Chiou Y.-J."/>
            <person name="Chen Y.-H."/>
        </authorList>
    </citation>
    <scope>NUCLEOTIDE SEQUENCE [LARGE SCALE GENOMIC DNA]</scope>
    <source>
        <strain evidence="2 3">PS125</strain>
    </source>
</reference>
<protein>
    <submittedName>
        <fullName evidence="2">Uncharacterized protein</fullName>
    </submittedName>
</protein>
<feature type="compositionally biased region" description="Low complexity" evidence="1">
    <location>
        <begin position="742"/>
        <end position="751"/>
    </location>
</feature>
<dbReference type="EMBL" id="JAPFCC010000001">
    <property type="protein sequence ID" value="MCW7551346.1"/>
    <property type="molecule type" value="Genomic_DNA"/>
</dbReference>
<proteinExistence type="predicted"/>
<feature type="compositionally biased region" description="Low complexity" evidence="1">
    <location>
        <begin position="605"/>
        <end position="629"/>
    </location>
</feature>
<feature type="compositionally biased region" description="Polar residues" evidence="1">
    <location>
        <begin position="752"/>
        <end position="765"/>
    </location>
</feature>